<evidence type="ECO:0000313" key="1">
    <source>
        <dbReference type="EMBL" id="VFS93621.1"/>
    </source>
</evidence>
<dbReference type="Proteomes" id="UP000345637">
    <property type="component" value="Unassembled WGS sequence"/>
</dbReference>
<protein>
    <submittedName>
        <fullName evidence="1">D-galactarate dehydratase</fullName>
        <ecNumber evidence="1">4.2.1.42</ecNumber>
    </submittedName>
</protein>
<dbReference type="GO" id="GO:0008867">
    <property type="term" value="F:galactarate dehydratase activity"/>
    <property type="evidence" value="ECO:0007669"/>
    <property type="project" value="UniProtKB-EC"/>
</dbReference>
<organism evidence="1 2">
    <name type="scientific">Raoultella planticola</name>
    <name type="common">Klebsiella planticola</name>
    <dbReference type="NCBI Taxonomy" id="575"/>
    <lineage>
        <taxon>Bacteria</taxon>
        <taxon>Pseudomonadati</taxon>
        <taxon>Pseudomonadota</taxon>
        <taxon>Gammaproteobacteria</taxon>
        <taxon>Enterobacterales</taxon>
        <taxon>Enterobacteriaceae</taxon>
        <taxon>Klebsiella/Raoultella group</taxon>
        <taxon>Raoultella</taxon>
    </lineage>
</organism>
<accession>A0A485DAE2</accession>
<dbReference type="AlphaFoldDB" id="A0A485DAE2"/>
<evidence type="ECO:0000313" key="2">
    <source>
        <dbReference type="Proteomes" id="UP000345637"/>
    </source>
</evidence>
<dbReference type="EMBL" id="CAADJE010000043">
    <property type="protein sequence ID" value="VFS93621.1"/>
    <property type="molecule type" value="Genomic_DNA"/>
</dbReference>
<dbReference type="EC" id="4.2.1.42" evidence="1"/>
<proteinExistence type="predicted"/>
<reference evidence="1 2" key="1">
    <citation type="submission" date="2019-03" db="EMBL/GenBank/DDBJ databases">
        <authorList>
            <consortium name="Pathogen Informatics"/>
        </authorList>
    </citation>
    <scope>NUCLEOTIDE SEQUENCE [LARGE SCALE GENOMIC DNA]</scope>
    <source>
        <strain evidence="1 2">NCTC12998</strain>
    </source>
</reference>
<keyword evidence="1" id="KW-0456">Lyase</keyword>
<gene>
    <name evidence="1" type="primary">garD_4</name>
    <name evidence="1" type="ORF">NCTC12998_07649</name>
</gene>
<sequence length="88" mass="9656">MAKSLATRCATFRRAAGIDESLVELPKAPPLNTLPLANKVPEPLPALTGYTFEGYRNADGSVGTRNLLGITTSVHWRRGRRRLCGENY</sequence>
<name>A0A485DAE2_RAOPL</name>